<dbReference type="AlphaFoldDB" id="A0AAD8AJB9"/>
<accession>A0AAD8AJB9</accession>
<organism evidence="1 2">
    <name type="scientific">Diploptera punctata</name>
    <name type="common">Pacific beetle cockroach</name>
    <dbReference type="NCBI Taxonomy" id="6984"/>
    <lineage>
        <taxon>Eukaryota</taxon>
        <taxon>Metazoa</taxon>
        <taxon>Ecdysozoa</taxon>
        <taxon>Arthropoda</taxon>
        <taxon>Hexapoda</taxon>
        <taxon>Insecta</taxon>
        <taxon>Pterygota</taxon>
        <taxon>Neoptera</taxon>
        <taxon>Polyneoptera</taxon>
        <taxon>Dictyoptera</taxon>
        <taxon>Blattodea</taxon>
        <taxon>Blaberoidea</taxon>
        <taxon>Blaberidae</taxon>
        <taxon>Diplopterinae</taxon>
        <taxon>Diploptera</taxon>
    </lineage>
</organism>
<gene>
    <name evidence="1" type="ORF">L9F63_009860</name>
</gene>
<reference evidence="1" key="1">
    <citation type="journal article" date="2023" name="IScience">
        <title>Live-bearing cockroach genome reveals convergent evolutionary mechanisms linked to viviparity in insects and beyond.</title>
        <authorList>
            <person name="Fouks B."/>
            <person name="Harrison M.C."/>
            <person name="Mikhailova A.A."/>
            <person name="Marchal E."/>
            <person name="English S."/>
            <person name="Carruthers M."/>
            <person name="Jennings E.C."/>
            <person name="Chiamaka E.L."/>
            <person name="Frigard R.A."/>
            <person name="Pippel M."/>
            <person name="Attardo G.M."/>
            <person name="Benoit J.B."/>
            <person name="Bornberg-Bauer E."/>
            <person name="Tobe S.S."/>
        </authorList>
    </citation>
    <scope>NUCLEOTIDE SEQUENCE</scope>
    <source>
        <strain evidence="1">Stay&amp;Tobe</strain>
    </source>
</reference>
<keyword evidence="2" id="KW-1185">Reference proteome</keyword>
<dbReference type="EMBL" id="JASPKZ010000467">
    <property type="protein sequence ID" value="KAJ9599820.1"/>
    <property type="molecule type" value="Genomic_DNA"/>
</dbReference>
<evidence type="ECO:0000313" key="1">
    <source>
        <dbReference type="EMBL" id="KAJ9599820.1"/>
    </source>
</evidence>
<reference evidence="1" key="2">
    <citation type="submission" date="2023-05" db="EMBL/GenBank/DDBJ databases">
        <authorList>
            <person name="Fouks B."/>
        </authorList>
    </citation>
    <scope>NUCLEOTIDE SEQUENCE</scope>
    <source>
        <strain evidence="1">Stay&amp;Tobe</strain>
        <tissue evidence="1">Testes</tissue>
    </source>
</reference>
<proteinExistence type="predicted"/>
<protein>
    <submittedName>
        <fullName evidence="1">Uncharacterized protein</fullName>
    </submittedName>
</protein>
<dbReference type="Proteomes" id="UP001233999">
    <property type="component" value="Unassembled WGS sequence"/>
</dbReference>
<comment type="caution">
    <text evidence="1">The sequence shown here is derived from an EMBL/GenBank/DDBJ whole genome shotgun (WGS) entry which is preliminary data.</text>
</comment>
<evidence type="ECO:0000313" key="2">
    <source>
        <dbReference type="Proteomes" id="UP001233999"/>
    </source>
</evidence>
<feature type="non-terminal residue" evidence="1">
    <location>
        <position position="56"/>
    </location>
</feature>
<name>A0AAD8AJB9_DIPPU</name>
<feature type="non-terminal residue" evidence="1">
    <location>
        <position position="1"/>
    </location>
</feature>
<sequence length="56" mass="6802">EPHVPFQAMLISNNITKSQPHSKRQHTKWSEKIFFALRRRQSKDYKAKKQFLLYLT</sequence>